<keyword evidence="4" id="KW-1185">Reference proteome</keyword>
<reference evidence="3" key="1">
    <citation type="submission" date="2020-09" db="EMBL/GenBank/DDBJ databases">
        <title>Iningainema tapete sp. nov. (Scytonemataceae, Cyanobacteria) from greenhouses in central Florida (USA) produces two types of nodularin with biosynthetic potential for microcystin-LR and anabaenopeptins.</title>
        <authorList>
            <person name="Berthold D.E."/>
            <person name="Lefler F.W."/>
            <person name="Huang I.-S."/>
            <person name="Abdulla H."/>
            <person name="Zimba P.V."/>
            <person name="Laughinghouse H.D. IV."/>
        </authorList>
    </citation>
    <scope>NUCLEOTIDE SEQUENCE</scope>
    <source>
        <strain evidence="3">BLCCT55</strain>
    </source>
</reference>
<feature type="compositionally biased region" description="Basic and acidic residues" evidence="2">
    <location>
        <begin position="166"/>
        <end position="176"/>
    </location>
</feature>
<evidence type="ECO:0008006" key="5">
    <source>
        <dbReference type="Google" id="ProtNLM"/>
    </source>
</evidence>
<organism evidence="3 4">
    <name type="scientific">Iningainema tapete BLCC-T55</name>
    <dbReference type="NCBI Taxonomy" id="2748662"/>
    <lineage>
        <taxon>Bacteria</taxon>
        <taxon>Bacillati</taxon>
        <taxon>Cyanobacteriota</taxon>
        <taxon>Cyanophyceae</taxon>
        <taxon>Nostocales</taxon>
        <taxon>Scytonemataceae</taxon>
        <taxon>Iningainema tapete</taxon>
    </lineage>
</organism>
<protein>
    <recommendedName>
        <fullName evidence="5">Transposase</fullName>
    </recommendedName>
</protein>
<name>A0A8J6XTL1_9CYAN</name>
<evidence type="ECO:0000256" key="2">
    <source>
        <dbReference type="SAM" id="MobiDB-lite"/>
    </source>
</evidence>
<dbReference type="RefSeq" id="WP_190837652.1">
    <property type="nucleotide sequence ID" value="NZ_CAWPPI010000125.1"/>
</dbReference>
<proteinExistence type="predicted"/>
<feature type="coiled-coil region" evidence="1">
    <location>
        <begin position="3"/>
        <end position="34"/>
    </location>
</feature>
<dbReference type="Proteomes" id="UP000629098">
    <property type="component" value="Unassembled WGS sequence"/>
</dbReference>
<feature type="region of interest" description="Disordered" evidence="2">
    <location>
        <begin position="146"/>
        <end position="176"/>
    </location>
</feature>
<evidence type="ECO:0000256" key="1">
    <source>
        <dbReference type="SAM" id="Coils"/>
    </source>
</evidence>
<comment type="caution">
    <text evidence="3">The sequence shown here is derived from an EMBL/GenBank/DDBJ whole genome shotgun (WGS) entry which is preliminary data.</text>
</comment>
<accession>A0A8J6XTL1</accession>
<evidence type="ECO:0000313" key="3">
    <source>
        <dbReference type="EMBL" id="MBD2778219.1"/>
    </source>
</evidence>
<dbReference type="Pfam" id="PF19776">
    <property type="entry name" value="DUF6262"/>
    <property type="match status" value="1"/>
</dbReference>
<sequence>MTNRKIEALLEAAAQKAKSAAERVDKTLEKMIKQGQVISFKSVAQAANVSTAYLYKQSDLRNRIETLRSQQKQRPKIKQPPPASDNSKSVIISTLREENKKLRVEIDGLRRINESLTGRLYHLQGADELVQRLKAENADLKQQLEECRRNAPPPPPKDNPKVTSIDLKRSKNTDDSDNIKSELDALKIKMNSTLSSLIRQVPEEVVLKAIDTLKEALTKTKVHNRAGFLAEAIRNTWIPNEGYEEKVELDSFNEWFPIAQSKRLVLASTKIEGVLHVCTSEGEWIPFEEMIAKYPLKGL</sequence>
<dbReference type="InterPro" id="IPR046229">
    <property type="entry name" value="TnpC-like"/>
</dbReference>
<keyword evidence="1" id="KW-0175">Coiled coil</keyword>
<gene>
    <name evidence="3" type="ORF">ICL16_40815</name>
</gene>
<feature type="region of interest" description="Disordered" evidence="2">
    <location>
        <begin position="67"/>
        <end position="89"/>
    </location>
</feature>
<evidence type="ECO:0000313" key="4">
    <source>
        <dbReference type="Proteomes" id="UP000629098"/>
    </source>
</evidence>
<dbReference type="EMBL" id="JACXAE010000125">
    <property type="protein sequence ID" value="MBD2778219.1"/>
    <property type="molecule type" value="Genomic_DNA"/>
</dbReference>
<dbReference type="AlphaFoldDB" id="A0A8J6XTL1"/>